<protein>
    <submittedName>
        <fullName evidence="1">Uncharacterized protein</fullName>
    </submittedName>
</protein>
<reference evidence="1" key="1">
    <citation type="submission" date="2020-02" db="EMBL/GenBank/DDBJ databases">
        <authorList>
            <person name="Palmer J.M."/>
        </authorList>
    </citation>
    <scope>NUCLEOTIDE SEQUENCE</scope>
    <source>
        <strain evidence="1">EPUS1.4</strain>
        <tissue evidence="1">Thallus</tissue>
    </source>
</reference>
<sequence length="139" mass="16333">MSSEKHPQLFALVEEFDGLVYVEKKKEALDKLRQLKGLVESMESVDFQSLESTEQPLITRLRLVEEERKRRLLRRQRRKEKIAAKRRSRDFWGHTSVLYWLKAFRSLVPEATTTQNCLTSSMAATPWPTSFKRPKSNPP</sequence>
<keyword evidence="2" id="KW-1185">Reference proteome</keyword>
<accession>A0A8H7E635</accession>
<dbReference type="Proteomes" id="UP000606974">
    <property type="component" value="Unassembled WGS sequence"/>
</dbReference>
<organism evidence="1 2">
    <name type="scientific">Endocarpon pusillum</name>
    <dbReference type="NCBI Taxonomy" id="364733"/>
    <lineage>
        <taxon>Eukaryota</taxon>
        <taxon>Fungi</taxon>
        <taxon>Dikarya</taxon>
        <taxon>Ascomycota</taxon>
        <taxon>Pezizomycotina</taxon>
        <taxon>Eurotiomycetes</taxon>
        <taxon>Chaetothyriomycetidae</taxon>
        <taxon>Verrucariales</taxon>
        <taxon>Verrucariaceae</taxon>
        <taxon>Endocarpon</taxon>
    </lineage>
</organism>
<evidence type="ECO:0000313" key="1">
    <source>
        <dbReference type="EMBL" id="KAF7508166.1"/>
    </source>
</evidence>
<name>A0A8H7E635_9EURO</name>
<dbReference type="EMBL" id="JAACFV010000057">
    <property type="protein sequence ID" value="KAF7508166.1"/>
    <property type="molecule type" value="Genomic_DNA"/>
</dbReference>
<dbReference type="AlphaFoldDB" id="A0A8H7E635"/>
<comment type="caution">
    <text evidence="1">The sequence shown here is derived from an EMBL/GenBank/DDBJ whole genome shotgun (WGS) entry which is preliminary data.</text>
</comment>
<evidence type="ECO:0000313" key="2">
    <source>
        <dbReference type="Proteomes" id="UP000606974"/>
    </source>
</evidence>
<gene>
    <name evidence="1" type="ORF">GJ744_009463</name>
</gene>
<proteinExistence type="predicted"/>